<evidence type="ECO:0000256" key="5">
    <source>
        <dbReference type="SAM" id="Phobius"/>
    </source>
</evidence>
<name>A0A8B7YI87_ACAPL</name>
<feature type="transmembrane region" description="Helical" evidence="5">
    <location>
        <begin position="113"/>
        <end position="134"/>
    </location>
</feature>
<dbReference type="OMA" id="ICTPYAS"/>
<dbReference type="PANTHER" id="PTHR11863">
    <property type="entry name" value="STEROL DESATURASE"/>
    <property type="match status" value="1"/>
</dbReference>
<dbReference type="OrthoDB" id="408954at2759"/>
<dbReference type="RefSeq" id="XP_022092110.1">
    <property type="nucleotide sequence ID" value="XM_022236418.1"/>
</dbReference>
<dbReference type="GO" id="GO:0016020">
    <property type="term" value="C:membrane"/>
    <property type="evidence" value="ECO:0007669"/>
    <property type="project" value="UniProtKB-SubCell"/>
</dbReference>
<dbReference type="KEGG" id="aplc:110980086"/>
<proteinExistence type="predicted"/>
<dbReference type="GO" id="GO:0005506">
    <property type="term" value="F:iron ion binding"/>
    <property type="evidence" value="ECO:0007669"/>
    <property type="project" value="InterPro"/>
</dbReference>
<keyword evidence="4 5" id="KW-0472">Membrane</keyword>
<dbReference type="AlphaFoldDB" id="A0A8B7YI87"/>
<dbReference type="GO" id="GO:0016491">
    <property type="term" value="F:oxidoreductase activity"/>
    <property type="evidence" value="ECO:0007669"/>
    <property type="project" value="InterPro"/>
</dbReference>
<organism evidence="7 8">
    <name type="scientific">Acanthaster planci</name>
    <name type="common">Crown-of-thorns starfish</name>
    <dbReference type="NCBI Taxonomy" id="133434"/>
    <lineage>
        <taxon>Eukaryota</taxon>
        <taxon>Metazoa</taxon>
        <taxon>Echinodermata</taxon>
        <taxon>Eleutherozoa</taxon>
        <taxon>Asterozoa</taxon>
        <taxon>Asteroidea</taxon>
        <taxon>Valvatacea</taxon>
        <taxon>Valvatida</taxon>
        <taxon>Acanthasteridae</taxon>
        <taxon>Acanthaster</taxon>
    </lineage>
</organism>
<comment type="subcellular location">
    <subcellularLocation>
        <location evidence="1">Membrane</location>
    </subcellularLocation>
</comment>
<keyword evidence="3 5" id="KW-1133">Transmembrane helix</keyword>
<evidence type="ECO:0000256" key="2">
    <source>
        <dbReference type="ARBA" id="ARBA00022692"/>
    </source>
</evidence>
<dbReference type="InterPro" id="IPR006694">
    <property type="entry name" value="Fatty_acid_hydroxylase"/>
</dbReference>
<keyword evidence="7" id="KW-1185">Reference proteome</keyword>
<feature type="domain" description="Fatty acid hydroxylase" evidence="6">
    <location>
        <begin position="163"/>
        <end position="290"/>
    </location>
</feature>
<feature type="transmembrane region" description="Helical" evidence="5">
    <location>
        <begin position="67"/>
        <end position="93"/>
    </location>
</feature>
<dbReference type="InterPro" id="IPR050307">
    <property type="entry name" value="Sterol_Desaturase_Related"/>
</dbReference>
<reference evidence="8" key="1">
    <citation type="submission" date="2025-08" db="UniProtKB">
        <authorList>
            <consortium name="RefSeq"/>
        </authorList>
    </citation>
    <scope>IDENTIFICATION</scope>
</reference>
<gene>
    <name evidence="8" type="primary">LOC110980086</name>
</gene>
<evidence type="ECO:0000313" key="7">
    <source>
        <dbReference type="Proteomes" id="UP000694845"/>
    </source>
</evidence>
<evidence type="ECO:0000259" key="6">
    <source>
        <dbReference type="Pfam" id="PF04116"/>
    </source>
</evidence>
<sequence>MILKMPALLLSASCHLSRLFSQSRFVSFSTRLIKMDLVVDIADRYFFTKYNIYPGDWSEDYWLRQCFSSAILCYIGGTTIYLTVSPLVFWFIFDHRLMKHPLFLKNQIRREMWMSLTAGIFLCLLTSVVLLLELRGYSKLYSMDEIDVTVYEAIVLVIRDSVGLILFSDCLIYWIHRFLHHRYIYRHLHKQHHKWKIPTPFASIAFHPFDGFLQSVPYHIYPCIFPTNRHAYLVLFFLVIVWTISIHDGDYRVPTVLRPFINGSAHHTDHHLFYNYNYGQYFTFWDRIAGSYRSPSVYEGVSLVDAVNKKATKVIDEGECNGYVGKAHEG</sequence>
<evidence type="ECO:0000313" key="8">
    <source>
        <dbReference type="RefSeq" id="XP_022092110.1"/>
    </source>
</evidence>
<dbReference type="Proteomes" id="UP000694845">
    <property type="component" value="Unplaced"/>
</dbReference>
<protein>
    <submittedName>
        <fullName evidence="8">Lathosterol oxidase-like</fullName>
    </submittedName>
</protein>
<evidence type="ECO:0000256" key="1">
    <source>
        <dbReference type="ARBA" id="ARBA00004370"/>
    </source>
</evidence>
<evidence type="ECO:0000256" key="3">
    <source>
        <dbReference type="ARBA" id="ARBA00022989"/>
    </source>
</evidence>
<dbReference type="GO" id="GO:0008610">
    <property type="term" value="P:lipid biosynthetic process"/>
    <property type="evidence" value="ECO:0007669"/>
    <property type="project" value="InterPro"/>
</dbReference>
<feature type="transmembrane region" description="Helical" evidence="5">
    <location>
        <begin position="154"/>
        <end position="176"/>
    </location>
</feature>
<dbReference type="Pfam" id="PF04116">
    <property type="entry name" value="FA_hydroxylase"/>
    <property type="match status" value="1"/>
</dbReference>
<keyword evidence="2 5" id="KW-0812">Transmembrane</keyword>
<dbReference type="GeneID" id="110980086"/>
<evidence type="ECO:0000256" key="4">
    <source>
        <dbReference type="ARBA" id="ARBA00023136"/>
    </source>
</evidence>
<accession>A0A8B7YI87</accession>